<evidence type="ECO:0000313" key="10">
    <source>
        <dbReference type="EnsemblMetazoa" id="HelroP100087"/>
    </source>
</evidence>
<protein>
    <recommendedName>
        <fullName evidence="12">BRCA1-associated protein</fullName>
    </recommendedName>
</protein>
<dbReference type="InterPro" id="IPR047243">
    <property type="entry name" value="RING-H2_BRAP2"/>
</dbReference>
<evidence type="ECO:0000256" key="2">
    <source>
        <dbReference type="ARBA" id="ARBA00022771"/>
    </source>
</evidence>
<dbReference type="Proteomes" id="UP000015101">
    <property type="component" value="Unassembled WGS sequence"/>
</dbReference>
<dbReference type="eggNOG" id="KOG0804">
    <property type="taxonomic scope" value="Eukaryota"/>
</dbReference>
<organism evidence="10 11">
    <name type="scientific">Helobdella robusta</name>
    <name type="common">Californian leech</name>
    <dbReference type="NCBI Taxonomy" id="6412"/>
    <lineage>
        <taxon>Eukaryota</taxon>
        <taxon>Metazoa</taxon>
        <taxon>Spiralia</taxon>
        <taxon>Lophotrochozoa</taxon>
        <taxon>Annelida</taxon>
        <taxon>Clitellata</taxon>
        <taxon>Hirudinea</taxon>
        <taxon>Rhynchobdellida</taxon>
        <taxon>Glossiphoniidae</taxon>
        <taxon>Helobdella</taxon>
    </lineage>
</organism>
<dbReference type="PANTHER" id="PTHR24007">
    <property type="entry name" value="BRCA1-ASSOCIATED PROTEIN"/>
    <property type="match status" value="1"/>
</dbReference>
<proteinExistence type="predicted"/>
<dbReference type="SMART" id="SM00184">
    <property type="entry name" value="RING"/>
    <property type="match status" value="1"/>
</dbReference>
<dbReference type="Pfam" id="PF13639">
    <property type="entry name" value="zf-RING_2"/>
    <property type="match status" value="1"/>
</dbReference>
<dbReference type="AlphaFoldDB" id="T1ECY5"/>
<dbReference type="GeneID" id="20194437"/>
<dbReference type="GO" id="GO:0008270">
    <property type="term" value="F:zinc ion binding"/>
    <property type="evidence" value="ECO:0007669"/>
    <property type="project" value="UniProtKB-KW"/>
</dbReference>
<dbReference type="GO" id="GO:0007265">
    <property type="term" value="P:Ras protein signal transduction"/>
    <property type="evidence" value="ECO:0000318"/>
    <property type="project" value="GO_Central"/>
</dbReference>
<evidence type="ECO:0000256" key="5">
    <source>
        <dbReference type="SAM" id="Coils"/>
    </source>
</evidence>
<dbReference type="GO" id="GO:0005737">
    <property type="term" value="C:cytoplasm"/>
    <property type="evidence" value="ECO:0000318"/>
    <property type="project" value="GO_Central"/>
</dbReference>
<dbReference type="Pfam" id="PF07576">
    <property type="entry name" value="BRAP2"/>
    <property type="match status" value="1"/>
</dbReference>
<keyword evidence="11" id="KW-1185">Reference proteome</keyword>
<dbReference type="PROSITE" id="PS50271">
    <property type="entry name" value="ZF_UBP"/>
    <property type="match status" value="1"/>
</dbReference>
<dbReference type="STRING" id="6412.T1ECY5"/>
<sequence>MFKNEPNLKSTDDNTGSDDYNSNLKGTKNQVVRFFSGNPAVETVEGFLHLYKEVFDSSDLLPSSHMISIICIPATFCLQDLLQFLRPISNDLELIRIVKPASPNEYMALLKFRSLDSAHEFYKTFNDTPFNSIEPDICHLVFVAKIECISSENGGGKAIPNAVELPVCAVCLEKMDESVEGILTILCNHSFHAPCMAQCEDTTCPVCRYIQTPMPVAGNKCIQCSIHEDLWICLICGEVGCGRYANGHAYGHFKETAHTYAMQLGSNRVWDYVGENYVHRLVLNKMDGKLVEVDNRGNEVIDPSTLLHQEEKIESLSLEYAYLLTSQLESQREYFEKKMMYLEDQKCKELEEAEIQCEKVKMECTEKNNIIANFNKDKMALEKKCALLNTKTTKLQAELSEEREMNKCLRENQLVWQAKVTNLESKLLEKENEIKELQDQLRDIMFYLEAKDRLKETKDISQEEIAQGQISLQTEEPHGVTGSSSGGGGRRNRKKK</sequence>
<dbReference type="Gene3D" id="3.30.40.10">
    <property type="entry name" value="Zinc/RING finger domain, C3HC4 (zinc finger)"/>
    <property type="match status" value="2"/>
</dbReference>
<dbReference type="InterPro" id="IPR013083">
    <property type="entry name" value="Znf_RING/FYVE/PHD"/>
</dbReference>
<dbReference type="KEGG" id="hro:HELRODRAFT_100087"/>
<dbReference type="RefSeq" id="XP_009018434.1">
    <property type="nucleotide sequence ID" value="XM_009020186.1"/>
</dbReference>
<dbReference type="EMBL" id="KB096633">
    <property type="protein sequence ID" value="ESO03286.1"/>
    <property type="molecule type" value="Genomic_DNA"/>
</dbReference>
<gene>
    <name evidence="10" type="primary">20194437</name>
    <name evidence="9" type="ORF">HELRODRAFT_100087</name>
</gene>
<evidence type="ECO:0000256" key="1">
    <source>
        <dbReference type="ARBA" id="ARBA00022723"/>
    </source>
</evidence>
<dbReference type="PANTHER" id="PTHR24007:SF7">
    <property type="entry name" value="BRCA1-ASSOCIATED PROTEIN"/>
    <property type="match status" value="1"/>
</dbReference>
<keyword evidence="5" id="KW-0175">Coiled coil</keyword>
<evidence type="ECO:0000256" key="3">
    <source>
        <dbReference type="ARBA" id="ARBA00022833"/>
    </source>
</evidence>
<feature type="domain" description="UBP-type" evidence="8">
    <location>
        <begin position="205"/>
        <end position="297"/>
    </location>
</feature>
<keyword evidence="2 4" id="KW-0863">Zinc-finger</keyword>
<dbReference type="EMBL" id="AMQM01004595">
    <property type="status" value="NOT_ANNOTATED_CDS"/>
    <property type="molecule type" value="Genomic_DNA"/>
</dbReference>
<feature type="domain" description="RING-type" evidence="7">
    <location>
        <begin position="168"/>
        <end position="208"/>
    </location>
</feature>
<dbReference type="InParanoid" id="T1ECY5"/>
<dbReference type="InterPro" id="IPR001841">
    <property type="entry name" value="Znf_RING"/>
</dbReference>
<evidence type="ECO:0000256" key="6">
    <source>
        <dbReference type="SAM" id="MobiDB-lite"/>
    </source>
</evidence>
<feature type="compositionally biased region" description="Polar residues" evidence="6">
    <location>
        <begin position="7"/>
        <end position="24"/>
    </location>
</feature>
<reference evidence="9 11" key="2">
    <citation type="journal article" date="2013" name="Nature">
        <title>Insights into bilaterian evolution from three spiralian genomes.</title>
        <authorList>
            <person name="Simakov O."/>
            <person name="Marletaz F."/>
            <person name="Cho S.J."/>
            <person name="Edsinger-Gonzales E."/>
            <person name="Havlak P."/>
            <person name="Hellsten U."/>
            <person name="Kuo D.H."/>
            <person name="Larsson T."/>
            <person name="Lv J."/>
            <person name="Arendt D."/>
            <person name="Savage R."/>
            <person name="Osoegawa K."/>
            <person name="de Jong P."/>
            <person name="Grimwood J."/>
            <person name="Chapman J.A."/>
            <person name="Shapiro H."/>
            <person name="Aerts A."/>
            <person name="Otillar R.P."/>
            <person name="Terry A.Y."/>
            <person name="Boore J.L."/>
            <person name="Grigoriev I.V."/>
            <person name="Lindberg D.R."/>
            <person name="Seaver E.C."/>
            <person name="Weisblat D.A."/>
            <person name="Putnam N.H."/>
            <person name="Rokhsar D.S."/>
        </authorList>
    </citation>
    <scope>NUCLEOTIDE SEQUENCE</scope>
</reference>
<keyword evidence="1" id="KW-0479">Metal-binding</keyword>
<dbReference type="PROSITE" id="PS50089">
    <property type="entry name" value="ZF_RING_2"/>
    <property type="match status" value="1"/>
</dbReference>
<dbReference type="OrthoDB" id="273556at2759"/>
<dbReference type="CTD" id="20194437"/>
<dbReference type="CDD" id="cd16457">
    <property type="entry name" value="RING-H2_BRAP2"/>
    <property type="match status" value="1"/>
</dbReference>
<evidence type="ECO:0000256" key="4">
    <source>
        <dbReference type="PROSITE-ProRule" id="PRU00502"/>
    </source>
</evidence>
<feature type="coiled-coil region" evidence="5">
    <location>
        <begin position="343"/>
        <end position="440"/>
    </location>
</feature>
<dbReference type="EnsemblMetazoa" id="HelroT100087">
    <property type="protein sequence ID" value="HelroP100087"/>
    <property type="gene ID" value="HelroG100087"/>
</dbReference>
<dbReference type="GO" id="GO:0016567">
    <property type="term" value="P:protein ubiquitination"/>
    <property type="evidence" value="ECO:0000318"/>
    <property type="project" value="GO_Central"/>
</dbReference>
<feature type="region of interest" description="Disordered" evidence="6">
    <location>
        <begin position="1"/>
        <end position="24"/>
    </location>
</feature>
<keyword evidence="3" id="KW-0862">Zinc</keyword>
<dbReference type="FunCoup" id="T1ECY5">
    <property type="interactions" value="1893"/>
</dbReference>
<evidence type="ECO:0000259" key="8">
    <source>
        <dbReference type="PROSITE" id="PS50271"/>
    </source>
</evidence>
<dbReference type="HOGENOM" id="CLU_009969_3_0_1"/>
<dbReference type="OMA" id="RFNSIEP"/>
<dbReference type="SMART" id="SM00290">
    <property type="entry name" value="ZnF_UBP"/>
    <property type="match status" value="1"/>
</dbReference>
<evidence type="ECO:0008006" key="12">
    <source>
        <dbReference type="Google" id="ProtNLM"/>
    </source>
</evidence>
<dbReference type="Pfam" id="PF02148">
    <property type="entry name" value="zf-UBP"/>
    <property type="match status" value="1"/>
</dbReference>
<reference evidence="11" key="1">
    <citation type="submission" date="2012-12" db="EMBL/GenBank/DDBJ databases">
        <authorList>
            <person name="Hellsten U."/>
            <person name="Grimwood J."/>
            <person name="Chapman J.A."/>
            <person name="Shapiro H."/>
            <person name="Aerts A."/>
            <person name="Otillar R.P."/>
            <person name="Terry A.Y."/>
            <person name="Boore J.L."/>
            <person name="Simakov O."/>
            <person name="Marletaz F."/>
            <person name="Cho S.-J."/>
            <person name="Edsinger-Gonzales E."/>
            <person name="Havlak P."/>
            <person name="Kuo D.-H."/>
            <person name="Larsson T."/>
            <person name="Lv J."/>
            <person name="Arendt D."/>
            <person name="Savage R."/>
            <person name="Osoegawa K."/>
            <person name="de Jong P."/>
            <person name="Lindberg D.R."/>
            <person name="Seaver E.C."/>
            <person name="Weisblat D.A."/>
            <person name="Putnam N.H."/>
            <person name="Grigoriev I.V."/>
            <person name="Rokhsar D.S."/>
        </authorList>
    </citation>
    <scope>NUCLEOTIDE SEQUENCE</scope>
</reference>
<name>T1ECY5_HELRO</name>
<evidence type="ECO:0000313" key="11">
    <source>
        <dbReference type="Proteomes" id="UP000015101"/>
    </source>
</evidence>
<dbReference type="SUPFAM" id="SSF57850">
    <property type="entry name" value="RING/U-box"/>
    <property type="match status" value="2"/>
</dbReference>
<evidence type="ECO:0000313" key="9">
    <source>
        <dbReference type="EMBL" id="ESO03286.1"/>
    </source>
</evidence>
<evidence type="ECO:0000259" key="7">
    <source>
        <dbReference type="PROSITE" id="PS50089"/>
    </source>
</evidence>
<accession>T1ECY5</accession>
<dbReference type="InterPro" id="IPR011422">
    <property type="entry name" value="BRAP2/ETP1_RRM"/>
</dbReference>
<dbReference type="GO" id="GO:0061630">
    <property type="term" value="F:ubiquitin protein ligase activity"/>
    <property type="evidence" value="ECO:0000318"/>
    <property type="project" value="GO_Central"/>
</dbReference>
<reference evidence="10" key="3">
    <citation type="submission" date="2015-06" db="UniProtKB">
        <authorList>
            <consortium name="EnsemblMetazoa"/>
        </authorList>
    </citation>
    <scope>IDENTIFICATION</scope>
</reference>
<dbReference type="InterPro" id="IPR001607">
    <property type="entry name" value="Znf_UBP"/>
</dbReference>
<feature type="region of interest" description="Disordered" evidence="6">
    <location>
        <begin position="459"/>
        <end position="496"/>
    </location>
</feature>